<name>A0A5R9GVG1_9PROT</name>
<gene>
    <name evidence="2" type="ORF">FEF65_05885</name>
</gene>
<accession>A0A5R9GVG1</accession>
<dbReference type="AlphaFoldDB" id="A0A5R9GVG1"/>
<keyword evidence="1" id="KW-0732">Signal</keyword>
<dbReference type="Proteomes" id="UP000306585">
    <property type="component" value="Unassembled WGS sequence"/>
</dbReference>
<protein>
    <recommendedName>
        <fullName evidence="4">TIGR04219 family outer membrane beta-barrel protein</fullName>
    </recommendedName>
</protein>
<sequence length="250" mass="26485">MKYKAIALLAAAIGISHTALADEAFSIKPGYMLLSPSGTFGTTINNAGNQMDVKKDLNFGNSSQAFGEIDINLGDSTLAVSYVPFNFGGSSTLTRNVTYNGQTYTAATATSSSVQGNIFDVGYTYYLLNMDDLPSRIQIGIETAAKTISAQASVTGAGVTSSKSITLPIPTLGLRGRVALADFIGVTGRIGYIGYANNAFTDMESQIEFSPLPTLGIFAGYRYMKLKIDNSGFLANMTMKGPIVGGFFRF</sequence>
<dbReference type="EMBL" id="VBRY01000004">
    <property type="protein sequence ID" value="TLS67972.1"/>
    <property type="molecule type" value="Genomic_DNA"/>
</dbReference>
<evidence type="ECO:0000256" key="1">
    <source>
        <dbReference type="SAM" id="SignalP"/>
    </source>
</evidence>
<keyword evidence="3" id="KW-1185">Reference proteome</keyword>
<dbReference type="RefSeq" id="WP_138238869.1">
    <property type="nucleotide sequence ID" value="NZ_VBRY01000004.1"/>
</dbReference>
<feature type="chain" id="PRO_5024301556" description="TIGR04219 family outer membrane beta-barrel protein" evidence="1">
    <location>
        <begin position="22"/>
        <end position="250"/>
    </location>
</feature>
<evidence type="ECO:0000313" key="3">
    <source>
        <dbReference type="Proteomes" id="UP000306585"/>
    </source>
</evidence>
<dbReference type="OrthoDB" id="5401597at2"/>
<reference evidence="2 3" key="1">
    <citation type="journal article" date="2019" name="Appl. Environ. Microbiol.">
        <title>Environmental Evidence and Genomic Insight of Iron-oxidizing Bacteria Preference Towards More Corrosion Resistant Stainless Steel at Higher Salinities.</title>
        <authorList>
            <person name="Garrison C.E."/>
            <person name="Price K.A."/>
            <person name="Field E.K."/>
        </authorList>
    </citation>
    <scope>NUCLEOTIDE SEQUENCE [LARGE SCALE GENOMIC DNA]</scope>
    <source>
        <strain evidence="2 3">P3</strain>
    </source>
</reference>
<comment type="caution">
    <text evidence="2">The sequence shown here is derived from an EMBL/GenBank/DDBJ whole genome shotgun (WGS) entry which is preliminary data.</text>
</comment>
<proteinExistence type="predicted"/>
<evidence type="ECO:0000313" key="2">
    <source>
        <dbReference type="EMBL" id="TLS67972.1"/>
    </source>
</evidence>
<organism evidence="2 3">
    <name type="scientific">Mariprofundus erugo</name>
    <dbReference type="NCBI Taxonomy" id="2528639"/>
    <lineage>
        <taxon>Bacteria</taxon>
        <taxon>Pseudomonadati</taxon>
        <taxon>Pseudomonadota</taxon>
        <taxon>Candidatius Mariprofundia</taxon>
        <taxon>Mariprofundales</taxon>
        <taxon>Mariprofundaceae</taxon>
        <taxon>Mariprofundus</taxon>
    </lineage>
</organism>
<feature type="signal peptide" evidence="1">
    <location>
        <begin position="1"/>
        <end position="21"/>
    </location>
</feature>
<evidence type="ECO:0008006" key="4">
    <source>
        <dbReference type="Google" id="ProtNLM"/>
    </source>
</evidence>